<dbReference type="Gene3D" id="1.10.533.10">
    <property type="entry name" value="Death Domain, Fas"/>
    <property type="match status" value="2"/>
</dbReference>
<feature type="domain" description="Death" evidence="2">
    <location>
        <begin position="845"/>
        <end position="912"/>
    </location>
</feature>
<dbReference type="OrthoDB" id="6118651at2759"/>
<comment type="caution">
    <text evidence="3">The sequence shown here is derived from an EMBL/GenBank/DDBJ whole genome shotgun (WGS) entry which is preliminary data.</text>
</comment>
<protein>
    <recommendedName>
        <fullName evidence="2">Death domain-containing protein</fullName>
    </recommendedName>
</protein>
<keyword evidence="1" id="KW-0175">Coiled coil</keyword>
<evidence type="ECO:0000256" key="1">
    <source>
        <dbReference type="SAM" id="Coils"/>
    </source>
</evidence>
<dbReference type="Pfam" id="PF00531">
    <property type="entry name" value="Death"/>
    <property type="match status" value="2"/>
</dbReference>
<accession>A0A816BGM6</accession>
<evidence type="ECO:0000313" key="4">
    <source>
        <dbReference type="Proteomes" id="UP000663834"/>
    </source>
</evidence>
<dbReference type="SUPFAM" id="SSF47986">
    <property type="entry name" value="DEATH domain"/>
    <property type="match status" value="2"/>
</dbReference>
<dbReference type="PROSITE" id="PS50017">
    <property type="entry name" value="DEATH_DOMAIN"/>
    <property type="match status" value="2"/>
</dbReference>
<feature type="domain" description="Death" evidence="2">
    <location>
        <begin position="727"/>
        <end position="809"/>
    </location>
</feature>
<name>A0A816BGM6_9BILA</name>
<gene>
    <name evidence="3" type="ORF">KQP761_LOCUS23382</name>
</gene>
<proteinExistence type="predicted"/>
<dbReference type="PANTHER" id="PTHR28336">
    <property type="entry name" value="BA1-643"/>
    <property type="match status" value="1"/>
</dbReference>
<dbReference type="Gene3D" id="2.60.220.30">
    <property type="match status" value="1"/>
</dbReference>
<reference evidence="3" key="1">
    <citation type="submission" date="2021-02" db="EMBL/GenBank/DDBJ databases">
        <authorList>
            <person name="Nowell W R."/>
        </authorList>
    </citation>
    <scope>NUCLEOTIDE SEQUENCE</scope>
</reference>
<dbReference type="InterPro" id="IPR000488">
    <property type="entry name" value="Death_dom"/>
</dbReference>
<dbReference type="GO" id="GO:0007165">
    <property type="term" value="P:signal transduction"/>
    <property type="evidence" value="ECO:0007669"/>
    <property type="project" value="InterPro"/>
</dbReference>
<dbReference type="PANTHER" id="PTHR28336:SF4">
    <property type="entry name" value="DEATH DOMAIN-CONTAINING PROTEIN 1"/>
    <property type="match status" value="1"/>
</dbReference>
<organism evidence="3 4">
    <name type="scientific">Rotaria magnacalcarata</name>
    <dbReference type="NCBI Taxonomy" id="392030"/>
    <lineage>
        <taxon>Eukaryota</taxon>
        <taxon>Metazoa</taxon>
        <taxon>Spiralia</taxon>
        <taxon>Gnathifera</taxon>
        <taxon>Rotifera</taxon>
        <taxon>Eurotatoria</taxon>
        <taxon>Bdelloidea</taxon>
        <taxon>Philodinida</taxon>
        <taxon>Philodinidae</taxon>
        <taxon>Rotaria</taxon>
    </lineage>
</organism>
<dbReference type="AlphaFoldDB" id="A0A816BGM6"/>
<dbReference type="EMBL" id="CAJNOW010012535">
    <property type="protein sequence ID" value="CAF1611150.1"/>
    <property type="molecule type" value="Genomic_DNA"/>
</dbReference>
<dbReference type="InterPro" id="IPR011029">
    <property type="entry name" value="DEATH-like_dom_sf"/>
</dbReference>
<dbReference type="CDD" id="cd01670">
    <property type="entry name" value="Death"/>
    <property type="match status" value="1"/>
</dbReference>
<evidence type="ECO:0000313" key="3">
    <source>
        <dbReference type="EMBL" id="CAF1611150.1"/>
    </source>
</evidence>
<sequence>MTMTMLDKPLGDLRREVVDLRQLHISRDYDINKLGKIITVSKDSLRETETFQRAILQQLQQFEISLADINEILRANIKQKVQREQQQQKQEELDYDIEIRAKLMTLNAEALECRAAAVQLQQEAKLALVKAAEIEKRAAEELTRQAHEMKLKQQELERERAAELERRVRLEEERQRLNELQIQQQQKERLSVLSKIPQQQKEEKDEYADWKERDFMNNDQCPQCIFRLAPNALSIPIDVKYLEVSATEYLLDDQEELISSPMVVNFDTTEYQQKLLLLAIPYVSKRSNHRENVIKIRQSSGMWKSINSKESTFDSYKEKHFVECQLEQSTACAVVSRLKQDKILIDKHSSGRFSSNVDPRLTMEWPANVCSTNLNINLRVLPVDLPAFTQFIKNCSSDCQGLIAVGPIIELQFDNVSLLKPIKFTLPILVQAKQKVAPIKPTIVVQSQTLQETPTTTPSQQELILQQQQSIFKSVLGDDSNNERLVLLFSNHNENTWHIDSDIHLFDSKIHDIVTTNMKNLHSRMIIARYDRQFTSAKQLQTTINLLEESLNQRIVSLILRRRLSNLNEICFVCCSSRRINNIDRDLQADEFIDPDEQIKELILQEGQLLELRFRGNVVPIEYNKQSYRFAFNTYFPFYFQTNVSEIDKYSQHLSPFFYGFVQVFSRAITKEHDQKKHQIDATKQQWREADVCQAELVIRLPKSTEGIRAPTPKTLTKFTPEGILTPLIFHELSASLVGDEWRRLARRLGMTKIRIEALGHEYADDAGYYMLLTWFKRAPRSIDKDSLLINALTNIKRWDIAQELELMKEAKRQEQRISSRDDQLRIFHVAFTRICQHDECIRTWKQIARELMLSNEDIQRIEEQYLLNQERCLRSLELWASDDSRADMKILARMMRSLGFRALSRELGTMV</sequence>
<feature type="coiled-coil region" evidence="1">
    <location>
        <begin position="70"/>
        <end position="190"/>
    </location>
</feature>
<dbReference type="Proteomes" id="UP000663834">
    <property type="component" value="Unassembled WGS sequence"/>
</dbReference>
<evidence type="ECO:0000259" key="2">
    <source>
        <dbReference type="PROSITE" id="PS50017"/>
    </source>
</evidence>